<sequence length="884" mass="101187">MPKETQLLTRSSIRTMRLAPMKAIQQLQLEVLQKFNATQLQPSDCKDLSVVVRDATGKIVSETTIKRFFGFAAQTFNFSVYTLNALSEYAGFQNWEFFLEHYRQQQSPQKEFHPKWKEVKSKTGKISFYTAEAIKNNCGMEFARTTVRTDVIPFRHFLESDAAVSVILGPGGSGKSISLVQAVESFWLNESCLCPNDICLFVHLHQLNTLVNRGFSMEDWLDNQLNLGGGENILDYFEANATEKDGRFVLLVDGIDEKVIAADKLRIIYAKLMDLVFSRARTPWLKVILAARPEAWNALYTPLGIHGSATWPPPQEERVEQPESVQVFALPPLSPPEVGEVLRNHGLPDETVATLSDAFIRLLEFPPFLQLTCSLMDTPAFPLIHEESLIHRVIGHYIRGKVMNSPDYGLKMAILRRIMDDTQNLKMKIPPGQVRLFSGDMRVQEAYRKLLTDHVLEEDNHEGQRSIPVKRVHFHNEYVARFFIATFCLSSHNGELTPELFQDLLSGGTYCPDQTGVLQWVLLYAIDQGAYDAIGRLFCQVVPLSRKALLFEFLLVQPSTDERYTRLLQQLLEDAAFKAYFLRNFLCYEAQGNRKGFLYKPLMRILTRDDDRAAVACAYFLTALHQLDGATIDTQVALLRSMAPPLNREGSALQPSELCLFIYQCLMGKTPDPLTRSKIDQFEEYMVLSDHTILSLKDELNVYLLITCALLLGEYKHLERVTEYIFAEIPSLKMRSHDPFRLLALVVKARFYLYEEDDEAYTRCLSHVENVLRSESPVDGARIVSMCLYQVKTVRLLMNGQYDKMLESVHHIQSLAKPARFNLMDHWCYQMESTAYLALRKQKLSMLAEQEADKIRQRFPFHILPPLEFQGQSEDVSVKRAINH</sequence>
<reference evidence="1 2" key="1">
    <citation type="submission" date="2019-03" db="EMBL/GenBank/DDBJ databases">
        <title>Genomic Encyclopedia of Type Strains, Phase IV (KMG-IV): sequencing the most valuable type-strain genomes for metagenomic binning, comparative biology and taxonomic classification.</title>
        <authorList>
            <person name="Goeker M."/>
        </authorList>
    </citation>
    <scope>NUCLEOTIDE SEQUENCE [LARGE SCALE GENOMIC DNA]</scope>
    <source>
        <strain evidence="1 2">DSM 100059</strain>
    </source>
</reference>
<protein>
    <recommendedName>
        <fullName evidence="3">NACHT domain-containing protein</fullName>
    </recommendedName>
</protein>
<comment type="caution">
    <text evidence="1">The sequence shown here is derived from an EMBL/GenBank/DDBJ whole genome shotgun (WGS) entry which is preliminary data.</text>
</comment>
<evidence type="ECO:0008006" key="3">
    <source>
        <dbReference type="Google" id="ProtNLM"/>
    </source>
</evidence>
<dbReference type="EMBL" id="SODV01000001">
    <property type="protein sequence ID" value="TDX00670.1"/>
    <property type="molecule type" value="Genomic_DNA"/>
</dbReference>
<dbReference type="Gene3D" id="3.40.50.300">
    <property type="entry name" value="P-loop containing nucleotide triphosphate hydrolases"/>
    <property type="match status" value="1"/>
</dbReference>
<dbReference type="InterPro" id="IPR027417">
    <property type="entry name" value="P-loop_NTPase"/>
</dbReference>
<dbReference type="AlphaFoldDB" id="A0A4R8DR65"/>
<evidence type="ECO:0000313" key="2">
    <source>
        <dbReference type="Proteomes" id="UP000294498"/>
    </source>
</evidence>
<accession>A0A4R8DR65</accession>
<dbReference type="Proteomes" id="UP000294498">
    <property type="component" value="Unassembled WGS sequence"/>
</dbReference>
<evidence type="ECO:0000313" key="1">
    <source>
        <dbReference type="EMBL" id="TDX00670.1"/>
    </source>
</evidence>
<gene>
    <name evidence="1" type="ORF">EDB95_1696</name>
</gene>
<proteinExistence type="predicted"/>
<organism evidence="1 2">
    <name type="scientific">Dinghuibacter silviterrae</name>
    <dbReference type="NCBI Taxonomy" id="1539049"/>
    <lineage>
        <taxon>Bacteria</taxon>
        <taxon>Pseudomonadati</taxon>
        <taxon>Bacteroidota</taxon>
        <taxon>Chitinophagia</taxon>
        <taxon>Chitinophagales</taxon>
        <taxon>Chitinophagaceae</taxon>
        <taxon>Dinghuibacter</taxon>
    </lineage>
</organism>
<keyword evidence="2" id="KW-1185">Reference proteome</keyword>
<name>A0A4R8DR65_9BACT</name>